<organism evidence="2 3">
    <name type="scientific">Leptospira alexanderi serovar Manhao 3 str. L 60</name>
    <dbReference type="NCBI Taxonomy" id="1049759"/>
    <lineage>
        <taxon>Bacteria</taxon>
        <taxon>Pseudomonadati</taxon>
        <taxon>Spirochaetota</taxon>
        <taxon>Spirochaetia</taxon>
        <taxon>Leptospirales</taxon>
        <taxon>Leptospiraceae</taxon>
        <taxon>Leptospira</taxon>
    </lineage>
</organism>
<dbReference type="Proteomes" id="UP000018747">
    <property type="component" value="Unassembled WGS sequence"/>
</dbReference>
<proteinExistence type="predicted"/>
<keyword evidence="1" id="KW-0812">Transmembrane</keyword>
<comment type="caution">
    <text evidence="2">The sequence shown here is derived from an EMBL/GenBank/DDBJ whole genome shotgun (WGS) entry which is preliminary data.</text>
</comment>
<evidence type="ECO:0000313" key="2">
    <source>
        <dbReference type="EMBL" id="EQA60465.1"/>
    </source>
</evidence>
<keyword evidence="1" id="KW-1133">Transmembrane helix</keyword>
<keyword evidence="1" id="KW-0472">Membrane</keyword>
<gene>
    <name evidence="2" type="ORF">LEP1GSC062_0283</name>
</gene>
<protein>
    <submittedName>
        <fullName evidence="2">Uncharacterized protein</fullName>
    </submittedName>
</protein>
<dbReference type="EMBL" id="AHMT02000061">
    <property type="protein sequence ID" value="EQA60465.1"/>
    <property type="molecule type" value="Genomic_DNA"/>
</dbReference>
<keyword evidence="3" id="KW-1185">Reference proteome</keyword>
<evidence type="ECO:0000256" key="1">
    <source>
        <dbReference type="SAM" id="Phobius"/>
    </source>
</evidence>
<reference evidence="2" key="1">
    <citation type="submission" date="2013-05" db="EMBL/GenBank/DDBJ databases">
        <authorList>
            <person name="Harkins D.M."/>
            <person name="Durkin A.S."/>
            <person name="Brinkac L.M."/>
            <person name="Haft D.H."/>
            <person name="Selengut J.D."/>
            <person name="Sanka R."/>
            <person name="DePew J."/>
            <person name="Purushe J."/>
            <person name="Hartskeerl R.A."/>
            <person name="Ahmed A."/>
            <person name="van der Linden H."/>
            <person name="Goris M.G.A."/>
            <person name="Vinetz J.M."/>
            <person name="Sutton G.G."/>
            <person name="Nierman W.C."/>
            <person name="Fouts D.E."/>
        </authorList>
    </citation>
    <scope>NUCLEOTIDE SEQUENCE [LARGE SCALE GENOMIC DNA]</scope>
    <source>
        <strain evidence="2">L 60</strain>
    </source>
</reference>
<name>V6HSE2_9LEPT</name>
<dbReference type="AlphaFoldDB" id="V6HSE2"/>
<sequence>MLHFAALIFLNNLLPMDDFLFEEIFFRGIFVSGFLFYAFLGMFIFKAFRGQYLLLTFVLFWVLLAAVGLPSLYFTFR</sequence>
<evidence type="ECO:0000313" key="3">
    <source>
        <dbReference type="Proteomes" id="UP000018747"/>
    </source>
</evidence>
<feature type="transmembrane region" description="Helical" evidence="1">
    <location>
        <begin position="25"/>
        <end position="45"/>
    </location>
</feature>
<feature type="transmembrane region" description="Helical" evidence="1">
    <location>
        <begin position="52"/>
        <end position="76"/>
    </location>
</feature>
<accession>V6HSE2</accession>